<evidence type="ECO:0000256" key="1">
    <source>
        <dbReference type="ARBA" id="ARBA00004651"/>
    </source>
</evidence>
<evidence type="ECO:0000256" key="11">
    <source>
        <dbReference type="ARBA" id="ARBA00023201"/>
    </source>
</evidence>
<organism evidence="14 15">
    <name type="scientific">Cyclobacterium plantarum</name>
    <dbReference type="NCBI Taxonomy" id="2716263"/>
    <lineage>
        <taxon>Bacteria</taxon>
        <taxon>Pseudomonadati</taxon>
        <taxon>Bacteroidota</taxon>
        <taxon>Cytophagia</taxon>
        <taxon>Cytophagales</taxon>
        <taxon>Cyclobacteriaceae</taxon>
        <taxon>Cyclobacterium</taxon>
    </lineage>
</organism>
<dbReference type="InterPro" id="IPR001734">
    <property type="entry name" value="Na/solute_symporter"/>
</dbReference>
<evidence type="ECO:0000256" key="10">
    <source>
        <dbReference type="ARBA" id="ARBA00023180"/>
    </source>
</evidence>
<evidence type="ECO:0000256" key="6">
    <source>
        <dbReference type="ARBA" id="ARBA00022989"/>
    </source>
</evidence>
<feature type="transmembrane region" description="Helical" evidence="13">
    <location>
        <begin position="591"/>
        <end position="610"/>
    </location>
</feature>
<keyword evidence="5 13" id="KW-0812">Transmembrane</keyword>
<dbReference type="InterPro" id="IPR015915">
    <property type="entry name" value="Kelch-typ_b-propeller"/>
</dbReference>
<keyword evidence="3" id="KW-0813">Transport</keyword>
<dbReference type="Pfam" id="PF24996">
    <property type="entry name" value="NANM"/>
    <property type="match status" value="2"/>
</dbReference>
<comment type="catalytic activity">
    <reaction evidence="12">
        <text>iodide(out) + 2 Na(+)(out) = iodide(in) + 2 Na(+)(in)</text>
        <dbReference type="Rhea" id="RHEA:71207"/>
        <dbReference type="ChEBI" id="CHEBI:16382"/>
        <dbReference type="ChEBI" id="CHEBI:29101"/>
    </reaction>
</comment>
<dbReference type="PANTHER" id="PTHR42985:SF40">
    <property type="entry name" value="LD47995P-RELATED"/>
    <property type="match status" value="1"/>
</dbReference>
<dbReference type="Pfam" id="PF00474">
    <property type="entry name" value="SSF"/>
    <property type="match status" value="1"/>
</dbReference>
<evidence type="ECO:0000256" key="9">
    <source>
        <dbReference type="ARBA" id="ARBA00023136"/>
    </source>
</evidence>
<dbReference type="NCBIfam" id="TIGR00813">
    <property type="entry name" value="sss"/>
    <property type="match status" value="1"/>
</dbReference>
<dbReference type="CDD" id="cd11495">
    <property type="entry name" value="SLC5sbd_NIS-like_u3"/>
    <property type="match status" value="1"/>
</dbReference>
<proteinExistence type="inferred from homology"/>
<keyword evidence="11" id="KW-0739">Sodium transport</keyword>
<comment type="similarity">
    <text evidence="2">Belongs to the sodium:solute symporter (SSF) (TC 2.A.21) family.</text>
</comment>
<evidence type="ECO:0000256" key="13">
    <source>
        <dbReference type="SAM" id="Phobius"/>
    </source>
</evidence>
<dbReference type="PROSITE" id="PS50283">
    <property type="entry name" value="NA_SOLUT_SYMP_3"/>
    <property type="match status" value="1"/>
</dbReference>
<feature type="transmembrane region" description="Helical" evidence="13">
    <location>
        <begin position="631"/>
        <end position="655"/>
    </location>
</feature>
<feature type="transmembrane region" description="Helical" evidence="13">
    <location>
        <begin position="436"/>
        <end position="455"/>
    </location>
</feature>
<feature type="transmembrane region" description="Helical" evidence="13">
    <location>
        <begin position="366"/>
        <end position="386"/>
    </location>
</feature>
<dbReference type="Gene3D" id="2.120.10.80">
    <property type="entry name" value="Kelch-type beta propeller"/>
    <property type="match status" value="1"/>
</dbReference>
<dbReference type="InterPro" id="IPR038377">
    <property type="entry name" value="Na/Glc_symporter_sf"/>
</dbReference>
<feature type="transmembrane region" description="Helical" evidence="13">
    <location>
        <begin position="675"/>
        <end position="695"/>
    </location>
</feature>
<name>A0ABX0HHM1_9BACT</name>
<feature type="transmembrane region" description="Helical" evidence="13">
    <location>
        <begin position="814"/>
        <end position="835"/>
    </location>
</feature>
<dbReference type="RefSeq" id="WP_166151647.1">
    <property type="nucleotide sequence ID" value="NZ_JAANYN010000018.1"/>
</dbReference>
<reference evidence="14 15" key="1">
    <citation type="submission" date="2020-03" db="EMBL/GenBank/DDBJ databases">
        <title>Cyclobacterium plantarum sp. nov., a marine bacterium isolated from a coastal-marine wetland.</title>
        <authorList>
            <person name="Sanchez-Porro C."/>
            <person name="Ventosa A."/>
            <person name="Amoozegar M."/>
        </authorList>
    </citation>
    <scope>NUCLEOTIDE SEQUENCE [LARGE SCALE GENOMIC DNA]</scope>
    <source>
        <strain evidence="14 15">GBPx2</strain>
    </source>
</reference>
<dbReference type="InterPro" id="IPR018212">
    <property type="entry name" value="Na/solute_symporter_CS"/>
</dbReference>
<keyword evidence="4" id="KW-1003">Cell membrane</keyword>
<feature type="transmembrane region" description="Helical" evidence="13">
    <location>
        <begin position="476"/>
        <end position="492"/>
    </location>
</feature>
<sequence length="856" mass="94156">MIPFRSILKITFLLLNYLLVSNLTAKEIQWKELPTIPDKEGFAGMFAGVSNGTLLVAGGANFPDKRPWEGGKKVWYDHIYFLENQDKGWQVARQKLPRPLAYGISVSFNNKIWVIGGNGAQGHYDKVYSLSYQNGEINIESNYPSLPVTLANMTGAVVDGVVYIQGGQVSPEGIGETAFFMLDLNKAPSAMKWVNGPAFPGISRIQAVAASHNGVFYLFSGFHLLKNEDGGLDRQLLTDAYRYFPGDSSVQGKWEQLQDLPRGVAAAPSPAFSLGNSHILIPGGLDQKTLLHTNPSSHPGFSDKMLAYHSKAEAWVEMGDMPAGSSRVTAPTAFWKGYWVVPNGEKGPGVRSPKVMGMETQNAFGWANWTTLGIYLCVMLGIGFYFSKRENTTDEYFLAGGRIPWWAAGLSIYGTQLSAITFMAIPVIVYATNWRLAMGSFMIFAIVPVIIRYYLPFFRRLNITTAYQYLELRFNIHVRLLGSLTFIFLQLARMGVVVYLPAIAIASVTGMDILLCIGIMGLFSTVYTVMGGMEAVIWTDVIQVLVLLGGALLSIFIAIANIDGGMETIIQVATEQQKFKLIDWSWDYTQLVFWVAIIGFFFLNLISYTSDQVVIQRYLTVKNEDEAAKSLWTNGIITLPGILLFFGLGTVLYVFYYSNPDKIGSINPEELLPYYIVAELPIGIAGLVIAGIFAASMSSLDSSMNSISTAYITDIHKFFNPKLVDREYLKLAKIVTVVMGVFGTLTAMWIAVSEVGFIFDLFQKLLGMIGGSLAGVFVLAIFSQKANATGVIIGTISGALITFLVSRYTEVNGYLYGAIGVLSCVLIGYTFSLLFPKGKSQPHGFTYKSIVKKGSF</sequence>
<dbReference type="Gene3D" id="1.20.1730.10">
    <property type="entry name" value="Sodium/glucose cotransporter"/>
    <property type="match status" value="1"/>
</dbReference>
<evidence type="ECO:0000256" key="2">
    <source>
        <dbReference type="ARBA" id="ARBA00006434"/>
    </source>
</evidence>
<dbReference type="SUPFAM" id="SSF117281">
    <property type="entry name" value="Kelch motif"/>
    <property type="match status" value="1"/>
</dbReference>
<gene>
    <name evidence="14" type="ORF">G9Q97_23880</name>
</gene>
<dbReference type="InterPro" id="IPR056734">
    <property type="entry name" value="NANM"/>
</dbReference>
<evidence type="ECO:0000256" key="12">
    <source>
        <dbReference type="ARBA" id="ARBA00036099"/>
    </source>
</evidence>
<evidence type="ECO:0000256" key="8">
    <source>
        <dbReference type="ARBA" id="ARBA00023065"/>
    </source>
</evidence>
<dbReference type="InterPro" id="IPR051163">
    <property type="entry name" value="Sodium:Solute_Symporter_SSF"/>
</dbReference>
<feature type="transmembrane region" description="Helical" evidence="13">
    <location>
        <begin position="789"/>
        <end position="808"/>
    </location>
</feature>
<keyword evidence="9 13" id="KW-0472">Membrane</keyword>
<dbReference type="PANTHER" id="PTHR42985">
    <property type="entry name" value="SODIUM-COUPLED MONOCARBOXYLATE TRANSPORTER"/>
    <property type="match status" value="1"/>
</dbReference>
<evidence type="ECO:0000256" key="7">
    <source>
        <dbReference type="ARBA" id="ARBA00023053"/>
    </source>
</evidence>
<comment type="caution">
    <text evidence="14">The sequence shown here is derived from an EMBL/GenBank/DDBJ whole genome shotgun (WGS) entry which is preliminary data.</text>
</comment>
<evidence type="ECO:0000313" key="14">
    <source>
        <dbReference type="EMBL" id="NHE59854.1"/>
    </source>
</evidence>
<feature type="transmembrane region" description="Helical" evidence="13">
    <location>
        <begin position="764"/>
        <end position="782"/>
    </location>
</feature>
<keyword evidence="8" id="KW-0406">Ion transport</keyword>
<protein>
    <submittedName>
        <fullName evidence="14">Sodium/solute symporter</fullName>
    </submittedName>
</protein>
<evidence type="ECO:0000256" key="3">
    <source>
        <dbReference type="ARBA" id="ARBA00022448"/>
    </source>
</evidence>
<keyword evidence="15" id="KW-1185">Reference proteome</keyword>
<feature type="transmembrane region" description="Helical" evidence="13">
    <location>
        <begin position="498"/>
        <end position="523"/>
    </location>
</feature>
<dbReference type="Proteomes" id="UP000649799">
    <property type="component" value="Unassembled WGS sequence"/>
</dbReference>
<accession>A0ABX0HHM1</accession>
<dbReference type="EMBL" id="JAANYN010000018">
    <property type="protein sequence ID" value="NHE59854.1"/>
    <property type="molecule type" value="Genomic_DNA"/>
</dbReference>
<feature type="transmembrane region" description="Helical" evidence="13">
    <location>
        <begin position="535"/>
        <end position="559"/>
    </location>
</feature>
<keyword evidence="6 13" id="KW-1133">Transmembrane helix</keyword>
<keyword evidence="7" id="KW-0915">Sodium</keyword>
<evidence type="ECO:0000256" key="5">
    <source>
        <dbReference type="ARBA" id="ARBA00022692"/>
    </source>
</evidence>
<keyword evidence="10" id="KW-0325">Glycoprotein</keyword>
<feature type="transmembrane region" description="Helical" evidence="13">
    <location>
        <begin position="406"/>
        <end position="430"/>
    </location>
</feature>
<comment type="subcellular location">
    <subcellularLocation>
        <location evidence="1">Cell membrane</location>
        <topology evidence="1">Multi-pass membrane protein</topology>
    </subcellularLocation>
</comment>
<evidence type="ECO:0000313" key="15">
    <source>
        <dbReference type="Proteomes" id="UP000649799"/>
    </source>
</evidence>
<evidence type="ECO:0000256" key="4">
    <source>
        <dbReference type="ARBA" id="ARBA00022475"/>
    </source>
</evidence>
<feature type="transmembrane region" description="Helical" evidence="13">
    <location>
        <begin position="731"/>
        <end position="752"/>
    </location>
</feature>
<dbReference type="PROSITE" id="PS00456">
    <property type="entry name" value="NA_SOLUT_SYMP_1"/>
    <property type="match status" value="1"/>
</dbReference>